<keyword evidence="7" id="KW-0007">Acetylation</keyword>
<feature type="binding site" evidence="7">
    <location>
        <position position="162"/>
    </location>
    <ligand>
        <name>substrate</name>
    </ligand>
</feature>
<evidence type="ECO:0000256" key="5">
    <source>
        <dbReference type="ARBA" id="ARBA00049534"/>
    </source>
</evidence>
<dbReference type="AlphaFoldDB" id="A0A916SS94"/>
<feature type="binding site" evidence="7">
    <location>
        <position position="193"/>
    </location>
    <ligand>
        <name>substrate</name>
    </ligand>
</feature>
<dbReference type="GO" id="GO:0006537">
    <property type="term" value="P:glutamate biosynthetic process"/>
    <property type="evidence" value="ECO:0007669"/>
    <property type="project" value="TreeGrafter"/>
</dbReference>
<feature type="binding site" evidence="7">
    <location>
        <position position="169"/>
    </location>
    <ligand>
        <name>substrate</name>
    </ligand>
</feature>
<comment type="similarity">
    <text evidence="1 7">Belongs to the glutaminase family.</text>
</comment>
<dbReference type="InterPro" id="IPR015868">
    <property type="entry name" value="Glutaminase"/>
</dbReference>
<dbReference type="Pfam" id="PF04960">
    <property type="entry name" value="Glutaminase"/>
    <property type="match status" value="1"/>
</dbReference>
<evidence type="ECO:0000256" key="3">
    <source>
        <dbReference type="ARBA" id="ARBA00012918"/>
    </source>
</evidence>
<dbReference type="Gene3D" id="3.40.710.10">
    <property type="entry name" value="DD-peptidase/beta-lactamase superfamily"/>
    <property type="match status" value="1"/>
</dbReference>
<evidence type="ECO:0000256" key="7">
    <source>
        <dbReference type="HAMAP-Rule" id="MF_00313"/>
    </source>
</evidence>
<organism evidence="8 9">
    <name type="scientific">Conyzicola nivalis</name>
    <dbReference type="NCBI Taxonomy" id="1477021"/>
    <lineage>
        <taxon>Bacteria</taxon>
        <taxon>Bacillati</taxon>
        <taxon>Actinomycetota</taxon>
        <taxon>Actinomycetes</taxon>
        <taxon>Micrococcales</taxon>
        <taxon>Microbacteriaceae</taxon>
        <taxon>Conyzicola</taxon>
    </lineage>
</organism>
<protein>
    <recommendedName>
        <fullName evidence="6 7">Glutaminase</fullName>
        <ecNumber evidence="3 7">3.5.1.2</ecNumber>
    </recommendedName>
</protein>
<keyword evidence="4 7" id="KW-0378">Hydrolase</keyword>
<accession>A0A916SS94</accession>
<reference evidence="8" key="1">
    <citation type="journal article" date="2014" name="Int. J. Syst. Evol. Microbiol.">
        <title>Complete genome sequence of Corynebacterium casei LMG S-19264T (=DSM 44701T), isolated from a smear-ripened cheese.</title>
        <authorList>
            <consortium name="US DOE Joint Genome Institute (JGI-PGF)"/>
            <person name="Walter F."/>
            <person name="Albersmeier A."/>
            <person name="Kalinowski J."/>
            <person name="Ruckert C."/>
        </authorList>
    </citation>
    <scope>NUCLEOTIDE SEQUENCE</scope>
    <source>
        <strain evidence="8">CGMCC 1.12813</strain>
    </source>
</reference>
<gene>
    <name evidence="7" type="primary">glsA</name>
    <name evidence="8" type="ORF">GCM10010979_30460</name>
</gene>
<dbReference type="GO" id="GO:0006543">
    <property type="term" value="P:L-glutamine catabolic process"/>
    <property type="evidence" value="ECO:0007669"/>
    <property type="project" value="TreeGrafter"/>
</dbReference>
<sequence length="310" mass="32341">MPKADDALRDYDLDALDRELRTTDGGDVDDSIPQLAAADPSLFGIATVGADGDIRAAGDSRVAFSLQSAAKPFVYALALMDRGEDFILEAVGTEPTGQAFDAIVFEAETGRPPNPMVNAGALLTASLVNGSSPEDRTERILSGLSKIAGRDLEIDQDVAGSERLLGDRNRALGYLMRSAGHLDVEVDDAIAVYARACSVLVDAETLAIMGATLAFGGRNPITGEQALSREVVTETLSVMATCGMYDGSGRWLRRAGLPAKSGVSGGLVATAPGRLGVGVYSPPLDEEGNSVRGVLACERLSDDLGLHLFG</sequence>
<evidence type="ECO:0000256" key="4">
    <source>
        <dbReference type="ARBA" id="ARBA00022801"/>
    </source>
</evidence>
<dbReference type="PANTHER" id="PTHR12544:SF29">
    <property type="entry name" value="GLUTAMINASE"/>
    <property type="match status" value="1"/>
</dbReference>
<dbReference type="InterPro" id="IPR012338">
    <property type="entry name" value="Beta-lactam/transpept-like"/>
</dbReference>
<feature type="binding site" evidence="7">
    <location>
        <position position="263"/>
    </location>
    <ligand>
        <name>substrate</name>
    </ligand>
</feature>
<dbReference type="SUPFAM" id="SSF56601">
    <property type="entry name" value="beta-lactamase/transpeptidase-like"/>
    <property type="match status" value="1"/>
</dbReference>
<name>A0A916SS94_9MICO</name>
<dbReference type="RefSeq" id="WP_188511610.1">
    <property type="nucleotide sequence ID" value="NZ_BMGB01000002.1"/>
</dbReference>
<evidence type="ECO:0000313" key="8">
    <source>
        <dbReference type="EMBL" id="GGB13911.1"/>
    </source>
</evidence>
<reference evidence="8" key="2">
    <citation type="submission" date="2020-09" db="EMBL/GenBank/DDBJ databases">
        <authorList>
            <person name="Sun Q."/>
            <person name="Zhou Y."/>
        </authorList>
    </citation>
    <scope>NUCLEOTIDE SEQUENCE</scope>
    <source>
        <strain evidence="8">CGMCC 1.12813</strain>
    </source>
</reference>
<evidence type="ECO:0000313" key="9">
    <source>
        <dbReference type="Proteomes" id="UP000606922"/>
    </source>
</evidence>
<dbReference type="EMBL" id="BMGB01000002">
    <property type="protein sequence ID" value="GGB13911.1"/>
    <property type="molecule type" value="Genomic_DNA"/>
</dbReference>
<dbReference type="HAMAP" id="MF_00313">
    <property type="entry name" value="Glutaminase"/>
    <property type="match status" value="1"/>
</dbReference>
<evidence type="ECO:0000256" key="1">
    <source>
        <dbReference type="ARBA" id="ARBA00011076"/>
    </source>
</evidence>
<dbReference type="GO" id="GO:0004359">
    <property type="term" value="F:glutaminase activity"/>
    <property type="evidence" value="ECO:0007669"/>
    <property type="project" value="UniProtKB-UniRule"/>
</dbReference>
<feature type="binding site" evidence="7">
    <location>
        <position position="68"/>
    </location>
    <ligand>
        <name>substrate</name>
    </ligand>
</feature>
<keyword evidence="9" id="KW-1185">Reference proteome</keyword>
<proteinExistence type="inferred from homology"/>
<feature type="binding site" evidence="7">
    <location>
        <position position="245"/>
    </location>
    <ligand>
        <name>substrate</name>
    </ligand>
</feature>
<comment type="subunit">
    <text evidence="2 7">Homotetramer.</text>
</comment>
<feature type="binding site" evidence="7">
    <location>
        <position position="118"/>
    </location>
    <ligand>
        <name>substrate</name>
    </ligand>
</feature>
<evidence type="ECO:0000256" key="6">
    <source>
        <dbReference type="ARBA" id="ARBA00070405"/>
    </source>
</evidence>
<comment type="catalytic activity">
    <reaction evidence="5 7">
        <text>L-glutamine + H2O = L-glutamate + NH4(+)</text>
        <dbReference type="Rhea" id="RHEA:15889"/>
        <dbReference type="ChEBI" id="CHEBI:15377"/>
        <dbReference type="ChEBI" id="CHEBI:28938"/>
        <dbReference type="ChEBI" id="CHEBI:29985"/>
        <dbReference type="ChEBI" id="CHEBI:58359"/>
        <dbReference type="EC" id="3.5.1.2"/>
    </reaction>
</comment>
<dbReference type="PANTHER" id="PTHR12544">
    <property type="entry name" value="GLUTAMINASE"/>
    <property type="match status" value="1"/>
</dbReference>
<comment type="caution">
    <text evidence="8">The sequence shown here is derived from an EMBL/GenBank/DDBJ whole genome shotgun (WGS) entry which is preliminary data.</text>
</comment>
<dbReference type="Proteomes" id="UP000606922">
    <property type="component" value="Unassembled WGS sequence"/>
</dbReference>
<dbReference type="NCBIfam" id="TIGR03814">
    <property type="entry name" value="Gln_ase"/>
    <property type="match status" value="1"/>
</dbReference>
<dbReference type="FunFam" id="3.40.710.10:FF:000005">
    <property type="entry name" value="Glutaminase"/>
    <property type="match status" value="1"/>
</dbReference>
<dbReference type="EC" id="3.5.1.2" evidence="3 7"/>
<evidence type="ECO:0000256" key="2">
    <source>
        <dbReference type="ARBA" id="ARBA00011881"/>
    </source>
</evidence>